<dbReference type="InterPro" id="IPR017938">
    <property type="entry name" value="Riboflavin_synthase-like_b-brl"/>
</dbReference>
<comment type="subunit">
    <text evidence="4">Homotrimer.</text>
</comment>
<dbReference type="PANTHER" id="PTHR21098">
    <property type="entry name" value="RIBOFLAVIN SYNTHASE ALPHA CHAIN"/>
    <property type="match status" value="1"/>
</dbReference>
<proteinExistence type="predicted"/>
<dbReference type="InterPro" id="IPR001783">
    <property type="entry name" value="Lumazine-bd"/>
</dbReference>
<feature type="domain" description="Lumazine-binding" evidence="12">
    <location>
        <begin position="98"/>
        <end position="194"/>
    </location>
</feature>
<evidence type="ECO:0000256" key="6">
    <source>
        <dbReference type="ARBA" id="ARBA00013950"/>
    </source>
</evidence>
<evidence type="ECO:0000256" key="10">
    <source>
        <dbReference type="NCBIfam" id="TIGR00187"/>
    </source>
</evidence>
<evidence type="ECO:0000313" key="13">
    <source>
        <dbReference type="EMBL" id="EAU55622.1"/>
    </source>
</evidence>
<comment type="function">
    <text evidence="2">Catalyzes the dismutation of two molecules of 6,7-dimethyl-8-ribityllumazine, resulting in the formation of riboflavin and 5-amino-6-(D-ribitylamino)uracil.</text>
</comment>
<dbReference type="eggNOG" id="COG0307">
    <property type="taxonomic scope" value="Bacteria"/>
</dbReference>
<evidence type="ECO:0000256" key="11">
    <source>
        <dbReference type="PROSITE-ProRule" id="PRU00524"/>
    </source>
</evidence>
<evidence type="ECO:0000256" key="9">
    <source>
        <dbReference type="ARBA" id="ARBA00022737"/>
    </source>
</evidence>
<feature type="repeat" description="Lumazine-binding" evidence="11">
    <location>
        <begin position="98"/>
        <end position="194"/>
    </location>
</feature>
<dbReference type="OrthoDB" id="5292483at2"/>
<dbReference type="PANTHER" id="PTHR21098:SF12">
    <property type="entry name" value="RIBOFLAVIN SYNTHASE"/>
    <property type="match status" value="1"/>
</dbReference>
<dbReference type="Pfam" id="PF00677">
    <property type="entry name" value="Lum_binding"/>
    <property type="match status" value="2"/>
</dbReference>
<evidence type="ECO:0000256" key="2">
    <source>
        <dbReference type="ARBA" id="ARBA00002803"/>
    </source>
</evidence>
<reference evidence="13 14" key="1">
    <citation type="submission" date="2006-09" db="EMBL/GenBank/DDBJ databases">
        <authorList>
            <person name="Emerson D."/>
            <person name="Ferriera S."/>
            <person name="Johnson J."/>
            <person name="Kravitz S."/>
            <person name="Halpern A."/>
            <person name="Remington K."/>
            <person name="Beeson K."/>
            <person name="Tran B."/>
            <person name="Rogers Y.-H."/>
            <person name="Friedman R."/>
            <person name="Venter J.C."/>
        </authorList>
    </citation>
    <scope>NUCLEOTIDE SEQUENCE [LARGE SCALE GENOMIC DNA]</scope>
    <source>
        <strain evidence="13 14">PV-1</strain>
    </source>
</reference>
<name>Q0F2C8_9PROT</name>
<feature type="domain" description="Lumazine-binding" evidence="12">
    <location>
        <begin position="1"/>
        <end position="97"/>
    </location>
</feature>
<evidence type="ECO:0000256" key="8">
    <source>
        <dbReference type="ARBA" id="ARBA00022679"/>
    </source>
</evidence>
<dbReference type="FunFam" id="2.40.30.20:FF:000004">
    <property type="entry name" value="Riboflavin synthase, alpha subunit"/>
    <property type="match status" value="1"/>
</dbReference>
<dbReference type="NCBIfam" id="NF006767">
    <property type="entry name" value="PRK09289.1"/>
    <property type="match status" value="1"/>
</dbReference>
<dbReference type="Gene3D" id="2.40.30.20">
    <property type="match status" value="2"/>
</dbReference>
<evidence type="ECO:0000256" key="3">
    <source>
        <dbReference type="ARBA" id="ARBA00004887"/>
    </source>
</evidence>
<evidence type="ECO:0000256" key="4">
    <source>
        <dbReference type="ARBA" id="ARBA00011233"/>
    </source>
</evidence>
<dbReference type="PROSITE" id="PS51177">
    <property type="entry name" value="LUMAZINE_BIND"/>
    <property type="match status" value="2"/>
</dbReference>
<sequence length="202" mass="21593">MFTGIIQDVGRITAIASEPQQMHIQVESTLDMQGWALGDSVAVNGCCLTITAFPSAHHFAATLSQETLDLTCFARAAVGDAVNLEPALRMGDALGGHMVSGHVDGVGTLCSITPVGEHRVFEFELPVALARYVVVKGSVAVHGVSLTVNSVDGCRFSVNLIPHTLTHTCLGTLKSGGRVNIETDMYGRYVERLTQFAQQEHE</sequence>
<dbReference type="FunFam" id="2.40.30.20:FF:000003">
    <property type="entry name" value="Riboflavin synthase, alpha subunit"/>
    <property type="match status" value="1"/>
</dbReference>
<dbReference type="FunCoup" id="Q0F2C8">
    <property type="interactions" value="540"/>
</dbReference>
<dbReference type="NCBIfam" id="TIGR00187">
    <property type="entry name" value="ribE"/>
    <property type="match status" value="1"/>
</dbReference>
<dbReference type="InterPro" id="IPR023366">
    <property type="entry name" value="ATP_synth_asu-like_sf"/>
</dbReference>
<comment type="pathway">
    <text evidence="3">Cofactor biosynthesis; riboflavin biosynthesis; riboflavin from 2-hydroxy-3-oxobutyl phosphate and 5-amino-6-(D-ribitylamino)uracil: step 2/2.</text>
</comment>
<gene>
    <name evidence="13" type="ORF">SPV1_01702</name>
</gene>
<evidence type="ECO:0000256" key="1">
    <source>
        <dbReference type="ARBA" id="ARBA00000968"/>
    </source>
</evidence>
<keyword evidence="7" id="KW-0686">Riboflavin biosynthesis</keyword>
<protein>
    <recommendedName>
        <fullName evidence="6 10">Riboflavin synthase</fullName>
        <ecNumber evidence="5 10">2.5.1.9</ecNumber>
    </recommendedName>
</protein>
<dbReference type="AlphaFoldDB" id="Q0F2C8"/>
<keyword evidence="8" id="KW-0808">Transferase</keyword>
<evidence type="ECO:0000313" key="14">
    <source>
        <dbReference type="Proteomes" id="UP000005297"/>
    </source>
</evidence>
<evidence type="ECO:0000259" key="12">
    <source>
        <dbReference type="PROSITE" id="PS51177"/>
    </source>
</evidence>
<dbReference type="CDD" id="cd00402">
    <property type="entry name" value="Riboflavin_synthase_like"/>
    <property type="match status" value="1"/>
</dbReference>
<dbReference type="EC" id="2.5.1.9" evidence="5 10"/>
<dbReference type="GO" id="GO:0004746">
    <property type="term" value="F:riboflavin synthase activity"/>
    <property type="evidence" value="ECO:0007669"/>
    <property type="project" value="UniProtKB-UniRule"/>
</dbReference>
<comment type="caution">
    <text evidence="13">The sequence shown here is derived from an EMBL/GenBank/DDBJ whole genome shotgun (WGS) entry which is preliminary data.</text>
</comment>
<dbReference type="Proteomes" id="UP000005297">
    <property type="component" value="Unassembled WGS sequence"/>
</dbReference>
<dbReference type="GO" id="GO:0009231">
    <property type="term" value="P:riboflavin biosynthetic process"/>
    <property type="evidence" value="ECO:0007669"/>
    <property type="project" value="UniProtKB-KW"/>
</dbReference>
<dbReference type="HOGENOM" id="CLU_034388_2_0_0"/>
<dbReference type="EMBL" id="AATS01000002">
    <property type="protein sequence ID" value="EAU55622.1"/>
    <property type="molecule type" value="Genomic_DNA"/>
</dbReference>
<evidence type="ECO:0000256" key="5">
    <source>
        <dbReference type="ARBA" id="ARBA00012827"/>
    </source>
</evidence>
<evidence type="ECO:0000256" key="7">
    <source>
        <dbReference type="ARBA" id="ARBA00022619"/>
    </source>
</evidence>
<keyword evidence="14" id="KW-1185">Reference proteome</keyword>
<dbReference type="InterPro" id="IPR026017">
    <property type="entry name" value="Lumazine-bd_dom"/>
</dbReference>
<dbReference type="InParanoid" id="Q0F2C8"/>
<accession>Q0F2C8</accession>
<dbReference type="NCBIfam" id="NF009566">
    <property type="entry name" value="PRK13020.1"/>
    <property type="match status" value="1"/>
</dbReference>
<comment type="catalytic activity">
    <reaction evidence="1">
        <text>2 6,7-dimethyl-8-(1-D-ribityl)lumazine + H(+) = 5-amino-6-(D-ribitylamino)uracil + riboflavin</text>
        <dbReference type="Rhea" id="RHEA:20772"/>
        <dbReference type="ChEBI" id="CHEBI:15378"/>
        <dbReference type="ChEBI" id="CHEBI:15934"/>
        <dbReference type="ChEBI" id="CHEBI:57986"/>
        <dbReference type="ChEBI" id="CHEBI:58201"/>
        <dbReference type="EC" id="2.5.1.9"/>
    </reaction>
</comment>
<dbReference type="STRING" id="314344.AL013_01345"/>
<feature type="repeat" description="Lumazine-binding" evidence="11">
    <location>
        <begin position="1"/>
        <end position="97"/>
    </location>
</feature>
<keyword evidence="9" id="KW-0677">Repeat</keyword>
<dbReference type="SUPFAM" id="SSF63380">
    <property type="entry name" value="Riboflavin synthase domain-like"/>
    <property type="match status" value="2"/>
</dbReference>
<dbReference type="RefSeq" id="WP_009850641.1">
    <property type="nucleotide sequence ID" value="NZ_DS022295.1"/>
</dbReference>
<dbReference type="PIRSF" id="PIRSF000498">
    <property type="entry name" value="Riboflavin_syn_A"/>
    <property type="match status" value="1"/>
</dbReference>
<organism evidence="13 14">
    <name type="scientific">Mariprofundus ferrooxydans PV-1</name>
    <dbReference type="NCBI Taxonomy" id="314345"/>
    <lineage>
        <taxon>Bacteria</taxon>
        <taxon>Pseudomonadati</taxon>
        <taxon>Pseudomonadota</taxon>
        <taxon>Candidatius Mariprofundia</taxon>
        <taxon>Mariprofundales</taxon>
        <taxon>Mariprofundaceae</taxon>
        <taxon>Mariprofundus</taxon>
    </lineage>
</organism>